<dbReference type="SUPFAM" id="SSF103481">
    <property type="entry name" value="Multidrug resistance efflux transporter EmrE"/>
    <property type="match status" value="2"/>
</dbReference>
<comment type="caution">
    <text evidence="8">The sequence shown here is derived from an EMBL/GenBank/DDBJ whole genome shotgun (WGS) entry which is preliminary data.</text>
</comment>
<evidence type="ECO:0000256" key="6">
    <source>
        <dbReference type="SAM" id="Phobius"/>
    </source>
</evidence>
<feature type="domain" description="EamA" evidence="7">
    <location>
        <begin position="159"/>
        <end position="293"/>
    </location>
</feature>
<dbReference type="InterPro" id="IPR000620">
    <property type="entry name" value="EamA_dom"/>
</dbReference>
<comment type="subcellular location">
    <subcellularLocation>
        <location evidence="1">Membrane</location>
        <topology evidence="1">Multi-pass membrane protein</topology>
    </subcellularLocation>
</comment>
<feature type="transmembrane region" description="Helical" evidence="6">
    <location>
        <begin position="102"/>
        <end position="123"/>
    </location>
</feature>
<name>A0A7X3LWA5_9HYPH</name>
<evidence type="ECO:0000256" key="2">
    <source>
        <dbReference type="ARBA" id="ARBA00007362"/>
    </source>
</evidence>
<dbReference type="Pfam" id="PF00892">
    <property type="entry name" value="EamA"/>
    <property type="match status" value="2"/>
</dbReference>
<sequence length="309" mass="32367">MSSVPRISPGSSAYLGLVLLFCLTWSSAFPIVKFSLAVSPPVLFLGLRFLLAAVLLLAWAWWRGDLAGLGRGCWGWLFVLGLLNQAGYNGMTWLGMGEVSSGLATIIISMNPILIAFAASLVLGEALTLRRFAGLLLGLIGVVIVVRGRMSGEGEDVGGIILVTLGLVSLVSGTVLFKRWTPRVSLPALVGGQSLAAGAALLATGLIIENPSQIVVGPNLWVALAYNVFVVSIGAFLLWFLLLRLGSAVSASALHFLMPPLGLLFGWALLGEPVLAQDLAGVIPIGIGIWLVTRAQPAVRTQETASSTA</sequence>
<reference evidence="8 9" key="1">
    <citation type="submission" date="2019-12" db="EMBL/GenBank/DDBJ databases">
        <authorList>
            <person name="Li M."/>
        </authorList>
    </citation>
    <scope>NUCLEOTIDE SEQUENCE [LARGE SCALE GENOMIC DNA]</scope>
    <source>
        <strain evidence="8 9">GBMRC 2046</strain>
    </source>
</reference>
<dbReference type="InterPro" id="IPR037185">
    <property type="entry name" value="EmrE-like"/>
</dbReference>
<evidence type="ECO:0000256" key="4">
    <source>
        <dbReference type="ARBA" id="ARBA00022989"/>
    </source>
</evidence>
<dbReference type="EMBL" id="WUMV01000007">
    <property type="protein sequence ID" value="MXN66304.1"/>
    <property type="molecule type" value="Genomic_DNA"/>
</dbReference>
<evidence type="ECO:0000256" key="5">
    <source>
        <dbReference type="ARBA" id="ARBA00023136"/>
    </source>
</evidence>
<organism evidence="8 9">
    <name type="scientific">Stappia sediminis</name>
    <dbReference type="NCBI Taxonomy" id="2692190"/>
    <lineage>
        <taxon>Bacteria</taxon>
        <taxon>Pseudomonadati</taxon>
        <taxon>Pseudomonadota</taxon>
        <taxon>Alphaproteobacteria</taxon>
        <taxon>Hyphomicrobiales</taxon>
        <taxon>Stappiaceae</taxon>
        <taxon>Stappia</taxon>
    </lineage>
</organism>
<dbReference type="AlphaFoldDB" id="A0A7X3LWA5"/>
<evidence type="ECO:0000259" key="7">
    <source>
        <dbReference type="Pfam" id="PF00892"/>
    </source>
</evidence>
<dbReference type="InterPro" id="IPR050638">
    <property type="entry name" value="AA-Vitamin_Transporters"/>
</dbReference>
<accession>A0A7X3LWA5</accession>
<evidence type="ECO:0000313" key="9">
    <source>
        <dbReference type="Proteomes" id="UP000433101"/>
    </source>
</evidence>
<keyword evidence="3 6" id="KW-0812">Transmembrane</keyword>
<feature type="domain" description="EamA" evidence="7">
    <location>
        <begin position="16"/>
        <end position="146"/>
    </location>
</feature>
<gene>
    <name evidence="8" type="ORF">GR183_15425</name>
</gene>
<comment type="similarity">
    <text evidence="2">Belongs to the EamA transporter family.</text>
</comment>
<dbReference type="PANTHER" id="PTHR32322:SF2">
    <property type="entry name" value="EAMA DOMAIN-CONTAINING PROTEIN"/>
    <property type="match status" value="1"/>
</dbReference>
<feature type="transmembrane region" description="Helical" evidence="6">
    <location>
        <begin position="249"/>
        <end position="268"/>
    </location>
</feature>
<evidence type="ECO:0000256" key="3">
    <source>
        <dbReference type="ARBA" id="ARBA00022692"/>
    </source>
</evidence>
<feature type="transmembrane region" description="Helical" evidence="6">
    <location>
        <begin position="38"/>
        <end position="62"/>
    </location>
</feature>
<feature type="transmembrane region" description="Helical" evidence="6">
    <location>
        <begin position="274"/>
        <end position="292"/>
    </location>
</feature>
<feature type="transmembrane region" description="Helical" evidence="6">
    <location>
        <begin position="132"/>
        <end position="151"/>
    </location>
</feature>
<keyword evidence="4 6" id="KW-1133">Transmembrane helix</keyword>
<feature type="transmembrane region" description="Helical" evidence="6">
    <location>
        <begin position="184"/>
        <end position="208"/>
    </location>
</feature>
<proteinExistence type="inferred from homology"/>
<evidence type="ECO:0000313" key="8">
    <source>
        <dbReference type="EMBL" id="MXN66304.1"/>
    </source>
</evidence>
<protein>
    <submittedName>
        <fullName evidence="8">EamA family transporter</fullName>
    </submittedName>
</protein>
<feature type="transmembrane region" description="Helical" evidence="6">
    <location>
        <begin position="157"/>
        <end position="177"/>
    </location>
</feature>
<dbReference type="GO" id="GO:0016020">
    <property type="term" value="C:membrane"/>
    <property type="evidence" value="ECO:0007669"/>
    <property type="project" value="UniProtKB-SubCell"/>
</dbReference>
<feature type="transmembrane region" description="Helical" evidence="6">
    <location>
        <begin position="74"/>
        <end position="96"/>
    </location>
</feature>
<dbReference type="Proteomes" id="UP000433101">
    <property type="component" value="Unassembled WGS sequence"/>
</dbReference>
<dbReference type="PANTHER" id="PTHR32322">
    <property type="entry name" value="INNER MEMBRANE TRANSPORTER"/>
    <property type="match status" value="1"/>
</dbReference>
<feature type="transmembrane region" description="Helical" evidence="6">
    <location>
        <begin position="220"/>
        <end position="242"/>
    </location>
</feature>
<keyword evidence="5 6" id="KW-0472">Membrane</keyword>
<evidence type="ECO:0000256" key="1">
    <source>
        <dbReference type="ARBA" id="ARBA00004141"/>
    </source>
</evidence>
<keyword evidence="9" id="KW-1185">Reference proteome</keyword>